<dbReference type="SUPFAM" id="SSF49742">
    <property type="entry name" value="PHM/PNGase F"/>
    <property type="match status" value="1"/>
</dbReference>
<dbReference type="InterPro" id="IPR014784">
    <property type="entry name" value="Cu2_ascorb_mOase-like_C"/>
</dbReference>
<dbReference type="InterPro" id="IPR015196">
    <property type="entry name" value="PngaseF_N"/>
</dbReference>
<reference evidence="4 5" key="1">
    <citation type="submission" date="2018-11" db="EMBL/GenBank/DDBJ databases">
        <authorList>
            <person name="Na S.W."/>
            <person name="Baik M."/>
        </authorList>
    </citation>
    <scope>NUCLEOTIDE SEQUENCE [LARGE SCALE GENOMIC DNA]</scope>
    <source>
        <strain evidence="4 5">E39</strain>
    </source>
</reference>
<dbReference type="Gene3D" id="2.60.120.230">
    <property type="match status" value="1"/>
</dbReference>
<dbReference type="KEGG" id="alq:C7Y71_009075"/>
<dbReference type="Pfam" id="PF09113">
    <property type="entry name" value="N-glycanase_C"/>
    <property type="match status" value="1"/>
</dbReference>
<feature type="domain" description="Peptide-N-glycosidase F N-terminal" evidence="3">
    <location>
        <begin position="31"/>
        <end position="218"/>
    </location>
</feature>
<evidence type="ECO:0000256" key="1">
    <source>
        <dbReference type="ARBA" id="ARBA00023157"/>
    </source>
</evidence>
<dbReference type="SMART" id="SM01290">
    <property type="entry name" value="N-glycanase_N"/>
    <property type="match status" value="1"/>
</dbReference>
<protein>
    <submittedName>
        <fullName evidence="4">N-glycanase</fullName>
    </submittedName>
</protein>
<dbReference type="AlphaFoldDB" id="A0A5P8E8D1"/>
<dbReference type="OrthoDB" id="6281169at2"/>
<evidence type="ECO:0000313" key="4">
    <source>
        <dbReference type="EMBL" id="QFQ13150.1"/>
    </source>
</evidence>
<evidence type="ECO:0000256" key="2">
    <source>
        <dbReference type="SAM" id="SignalP"/>
    </source>
</evidence>
<accession>A0A5P8E8D1</accession>
<organism evidence="4 5">
    <name type="scientific">Pseudoprevotella muciniphila</name>
    <dbReference type="NCBI Taxonomy" id="2133944"/>
    <lineage>
        <taxon>Bacteria</taxon>
        <taxon>Pseudomonadati</taxon>
        <taxon>Bacteroidota</taxon>
        <taxon>Bacteroidia</taxon>
        <taxon>Bacteroidales</taxon>
        <taxon>Prevotellaceae</taxon>
        <taxon>Pseudoprevotella</taxon>
    </lineage>
</organism>
<gene>
    <name evidence="4" type="ORF">C7Y71_009075</name>
</gene>
<keyword evidence="2" id="KW-0732">Signal</keyword>
<evidence type="ECO:0000259" key="3">
    <source>
        <dbReference type="SMART" id="SM01290"/>
    </source>
</evidence>
<feature type="signal peptide" evidence="2">
    <location>
        <begin position="1"/>
        <end position="20"/>
    </location>
</feature>
<dbReference type="Gene3D" id="2.60.120.1570">
    <property type="entry name" value="Peptide-N-glycosidase F, N-terminal domain"/>
    <property type="match status" value="1"/>
</dbReference>
<proteinExistence type="predicted"/>
<keyword evidence="1" id="KW-1015">Disulfide bond</keyword>
<name>A0A5P8E8D1_9BACT</name>
<keyword evidence="5" id="KW-1185">Reference proteome</keyword>
<dbReference type="Proteomes" id="UP000249375">
    <property type="component" value="Chromosome"/>
</dbReference>
<dbReference type="Pfam" id="PF09112">
    <property type="entry name" value="N-glycanase_N"/>
    <property type="match status" value="1"/>
</dbReference>
<sequence>MKLKHTIAIIFALLATTLSAARYDTVYNRVIFQNQIVNFDPDVYPNGFTDMGSHLVVGNGRIVLKKICLPRYARDTRVSITVRLTSNGDPWDKTGSIFVIPATSEISMIGVAQERQKYPILDSTRYERLRGIISSEGYQPTVELIRFITPFGVGGLNPTDSISRERRTPVYIDGFAPYVEWEQDITDRLPLLQDSVYIGLAIDSWLKAGYKATVTLTVTESTLKADKAPKRRVLPLLNTIQYFGQEYCDIFARRHLEVPFALPSTAKNVTLHYVTTGHGGQEGGDEFSPCENVISLDGNEVKRFTPWRNDCASFRRFNPSTGVWLKQRDVQYIGHARGEHKIIEEPIASSDLSRSGWCPGSDVPPVNISLGTLVKGNHSLNIAIPKAQPMSDNNQNHWLISAWLTWEE</sequence>
<dbReference type="InterPro" id="IPR043022">
    <property type="entry name" value="PngaseF_N_sf"/>
</dbReference>
<dbReference type="InterPro" id="IPR008977">
    <property type="entry name" value="PHM/PNGase_F_dom_sf"/>
</dbReference>
<dbReference type="RefSeq" id="WP_111898173.1">
    <property type="nucleotide sequence ID" value="NZ_CP033459.1"/>
</dbReference>
<evidence type="ECO:0000313" key="5">
    <source>
        <dbReference type="Proteomes" id="UP000249375"/>
    </source>
</evidence>
<dbReference type="EMBL" id="CP033459">
    <property type="protein sequence ID" value="QFQ13150.1"/>
    <property type="molecule type" value="Genomic_DNA"/>
</dbReference>
<dbReference type="InterPro" id="IPR015197">
    <property type="entry name" value="PngaseF_C"/>
</dbReference>
<feature type="chain" id="PRO_5024279121" evidence="2">
    <location>
        <begin position="21"/>
        <end position="408"/>
    </location>
</feature>
<dbReference type="GO" id="GO:0016715">
    <property type="term" value="F:oxidoreductase activity, acting on paired donors, with incorporation or reduction of molecular oxygen, reduced ascorbate as one donor, and incorporation of one atom of oxygen"/>
    <property type="evidence" value="ECO:0007669"/>
    <property type="project" value="InterPro"/>
</dbReference>